<evidence type="ECO:0000313" key="2">
    <source>
        <dbReference type="EMBL" id="KAA6403311.1"/>
    </source>
</evidence>
<protein>
    <submittedName>
        <fullName evidence="2">Uncharacterized protein</fullName>
    </submittedName>
</protein>
<evidence type="ECO:0000256" key="1">
    <source>
        <dbReference type="SAM" id="Coils"/>
    </source>
</evidence>
<organism evidence="2 3">
    <name type="scientific">Streblomastix strix</name>
    <dbReference type="NCBI Taxonomy" id="222440"/>
    <lineage>
        <taxon>Eukaryota</taxon>
        <taxon>Metamonada</taxon>
        <taxon>Preaxostyla</taxon>
        <taxon>Oxymonadida</taxon>
        <taxon>Streblomastigidae</taxon>
        <taxon>Streblomastix</taxon>
    </lineage>
</organism>
<dbReference type="AlphaFoldDB" id="A0A5J4X7V0"/>
<feature type="coiled-coil region" evidence="1">
    <location>
        <begin position="103"/>
        <end position="171"/>
    </location>
</feature>
<gene>
    <name evidence="2" type="ORF">EZS28_001167</name>
</gene>
<comment type="caution">
    <text evidence="2">The sequence shown here is derived from an EMBL/GenBank/DDBJ whole genome shotgun (WGS) entry which is preliminary data.</text>
</comment>
<evidence type="ECO:0000313" key="3">
    <source>
        <dbReference type="Proteomes" id="UP000324800"/>
    </source>
</evidence>
<sequence length="194" mass="23451">MHNGHARAKAECRKLDYDQDAFVKLNVNLKKVIRKTYRQENKKLFENEMNKEFECLYLRKIEKKEDMNIMFIIMSIIMKEDVKVIIMKEDVKVIIMKEGEMVIKEQENVHKEEENVYKEEENVYTEEENVYKEEEKEKFEIVMILILVFDLNELEINETKKMKVKRKLNEEMIYYEGKQIGQDCKNGDCALEDE</sequence>
<accession>A0A5J4X7V0</accession>
<keyword evidence="1" id="KW-0175">Coiled coil</keyword>
<dbReference type="EMBL" id="SNRW01000115">
    <property type="protein sequence ID" value="KAA6403311.1"/>
    <property type="molecule type" value="Genomic_DNA"/>
</dbReference>
<dbReference type="Proteomes" id="UP000324800">
    <property type="component" value="Unassembled WGS sequence"/>
</dbReference>
<name>A0A5J4X7V0_9EUKA</name>
<proteinExistence type="predicted"/>
<reference evidence="2 3" key="1">
    <citation type="submission" date="2019-03" db="EMBL/GenBank/DDBJ databases">
        <title>Single cell metagenomics reveals metabolic interactions within the superorganism composed of flagellate Streblomastix strix and complex community of Bacteroidetes bacteria on its surface.</title>
        <authorList>
            <person name="Treitli S.C."/>
            <person name="Kolisko M."/>
            <person name="Husnik F."/>
            <person name="Keeling P."/>
            <person name="Hampl V."/>
        </authorList>
    </citation>
    <scope>NUCLEOTIDE SEQUENCE [LARGE SCALE GENOMIC DNA]</scope>
    <source>
        <strain evidence="2">ST1C</strain>
    </source>
</reference>